<dbReference type="Proteomes" id="UP000297535">
    <property type="component" value="Unassembled WGS sequence"/>
</dbReference>
<evidence type="ECO:0000313" key="3">
    <source>
        <dbReference type="Proteomes" id="UP000297535"/>
    </source>
</evidence>
<reference evidence="2 3" key="1">
    <citation type="submission" date="2019-04" db="EMBL/GenBank/DDBJ databases">
        <authorList>
            <person name="Feng G."/>
            <person name="Zhu H."/>
        </authorList>
    </citation>
    <scope>NUCLEOTIDE SEQUENCE [LARGE SCALE GENOMIC DNA]</scope>
    <source>
        <strain evidence="2 3">6HR-1</strain>
    </source>
</reference>
<comment type="caution">
    <text evidence="2">The sequence shown here is derived from an EMBL/GenBank/DDBJ whole genome shotgun (WGS) entry which is preliminary data.</text>
</comment>
<gene>
    <name evidence="2" type="ORF">EU555_33025</name>
</gene>
<accession>A0A4Z0NFI2</accession>
<dbReference type="Gene3D" id="1.20.58.90">
    <property type="match status" value="1"/>
</dbReference>
<keyword evidence="3" id="KW-1185">Reference proteome</keyword>
<dbReference type="AlphaFoldDB" id="A0A4Z0NFI2"/>
<name>A0A4Z0NFI2_9HYPH</name>
<organism evidence="2 3">
    <name type="scientific">Methylobacterium nonmethylotrophicum</name>
    <dbReference type="NCBI Taxonomy" id="1141884"/>
    <lineage>
        <taxon>Bacteria</taxon>
        <taxon>Pseudomonadati</taxon>
        <taxon>Pseudomonadota</taxon>
        <taxon>Alphaproteobacteria</taxon>
        <taxon>Hyphomicrobiales</taxon>
        <taxon>Methylobacteriaceae</taxon>
        <taxon>Methylobacterium</taxon>
    </lineage>
</organism>
<dbReference type="OrthoDB" id="10009573at2"/>
<evidence type="ECO:0000313" key="2">
    <source>
        <dbReference type="EMBL" id="TGD93713.1"/>
    </source>
</evidence>
<dbReference type="EMBL" id="SRLB01000049">
    <property type="protein sequence ID" value="TGD93713.1"/>
    <property type="molecule type" value="Genomic_DNA"/>
</dbReference>
<feature type="compositionally biased region" description="Basic and acidic residues" evidence="1">
    <location>
        <begin position="8"/>
        <end position="19"/>
    </location>
</feature>
<dbReference type="RefSeq" id="WP_135419572.1">
    <property type="nucleotide sequence ID" value="NZ_SRLB01000049.1"/>
</dbReference>
<proteinExistence type="predicted"/>
<evidence type="ECO:0000256" key="1">
    <source>
        <dbReference type="SAM" id="MobiDB-lite"/>
    </source>
</evidence>
<sequence length="67" mass="7461">MTSNTDPHSSDALDDRELDQVTGGADNQIHMLQLQQALSQRQMLVQMTSNIMSSMNKTTQTIIGNIR</sequence>
<feature type="region of interest" description="Disordered" evidence="1">
    <location>
        <begin position="1"/>
        <end position="24"/>
    </location>
</feature>
<protein>
    <submittedName>
        <fullName evidence="2">Uncharacterized protein</fullName>
    </submittedName>
</protein>